<evidence type="ECO:0000256" key="1">
    <source>
        <dbReference type="ARBA" id="ARBA00004123"/>
    </source>
</evidence>
<accession>A0A0J8QTG9</accession>
<keyword evidence="2" id="KW-0597">Phosphoprotein</keyword>
<dbReference type="OrthoDB" id="7326421at2759"/>
<dbReference type="GO" id="GO:0005634">
    <property type="term" value="C:nucleus"/>
    <property type="evidence" value="ECO:0007669"/>
    <property type="project" value="UniProtKB-SubCell"/>
</dbReference>
<reference evidence="8" key="1">
    <citation type="journal article" date="2010" name="Genome Res.">
        <title>Population genomic sequencing of Coccidioides fungi reveals recent hybridization and transposon control.</title>
        <authorList>
            <person name="Neafsey D.E."/>
            <person name="Barker B.M."/>
            <person name="Sharpton T.J."/>
            <person name="Stajich J.E."/>
            <person name="Park D.J."/>
            <person name="Whiston E."/>
            <person name="Hung C.-Y."/>
            <person name="McMahan C."/>
            <person name="White J."/>
            <person name="Sykes S."/>
            <person name="Heiman D."/>
            <person name="Young S."/>
            <person name="Zeng Q."/>
            <person name="Abouelleil A."/>
            <person name="Aftuck L."/>
            <person name="Bessette D."/>
            <person name="Brown A."/>
            <person name="FitzGerald M."/>
            <person name="Lui A."/>
            <person name="Macdonald J.P."/>
            <person name="Priest M."/>
            <person name="Orbach M.J."/>
            <person name="Galgiani J.N."/>
            <person name="Kirkland T.N."/>
            <person name="Cole G.T."/>
            <person name="Birren B.W."/>
            <person name="Henn M.R."/>
            <person name="Taylor J.W."/>
            <person name="Rounsley S.D."/>
        </authorList>
    </citation>
    <scope>NUCLEOTIDE SEQUENCE [LARGE SCALE GENOMIC DNA]</scope>
    <source>
        <strain evidence="8">RMSCC 3703</strain>
    </source>
</reference>
<dbReference type="GO" id="GO:0045944">
    <property type="term" value="P:positive regulation of transcription by RNA polymerase II"/>
    <property type="evidence" value="ECO:0007669"/>
    <property type="project" value="TreeGrafter"/>
</dbReference>
<proteinExistence type="predicted"/>
<dbReference type="Proteomes" id="UP000054559">
    <property type="component" value="Unassembled WGS sequence"/>
</dbReference>
<comment type="subcellular location">
    <subcellularLocation>
        <location evidence="1">Nucleus</location>
    </subcellularLocation>
</comment>
<sequence>MSAGHLERQRSISSSSRSVSAALMPSPPLEINNDFEPCAATASSFLFAQGSTILVLHHDTLAVDRKFDFHTENILFIAVDNVSESGAGRLVVSYDTSQTAIIWDIFTGQEIARFASFELLRVAAWMRNGNIAFGGVKGDIILFEPSTSEHISARTIFDPITALAPAADCRSHAIGYHNGSILIATLQPFTILHTLSTSRGPSPIVSLAWHASSAKQKSDMLASLAVDGDLLVWSVSKQPVQDAPRVIRTLRKSGNRGHEPEWLACQERSYRHI</sequence>
<evidence type="ECO:0000256" key="4">
    <source>
        <dbReference type="ARBA" id="ARBA00023015"/>
    </source>
</evidence>
<keyword evidence="6" id="KW-0539">Nucleus</keyword>
<name>A0A0J8QTG9_COCIT</name>
<keyword evidence="5" id="KW-0804">Transcription</keyword>
<evidence type="ECO:0000256" key="6">
    <source>
        <dbReference type="ARBA" id="ARBA00023242"/>
    </source>
</evidence>
<dbReference type="InterPro" id="IPR015943">
    <property type="entry name" value="WD40/YVTN_repeat-like_dom_sf"/>
</dbReference>
<keyword evidence="3" id="KW-0694">RNA-binding</keyword>
<gene>
    <name evidence="7" type="ORF">CISG_04270</name>
</gene>
<dbReference type="InterPro" id="IPR034605">
    <property type="entry name" value="PGC-1"/>
</dbReference>
<evidence type="ECO:0000256" key="2">
    <source>
        <dbReference type="ARBA" id="ARBA00022553"/>
    </source>
</evidence>
<dbReference type="GO" id="GO:0003712">
    <property type="term" value="F:transcription coregulator activity"/>
    <property type="evidence" value="ECO:0007669"/>
    <property type="project" value="InterPro"/>
</dbReference>
<dbReference type="InterPro" id="IPR036322">
    <property type="entry name" value="WD40_repeat_dom_sf"/>
</dbReference>
<dbReference type="Gene3D" id="2.130.10.10">
    <property type="entry name" value="YVTN repeat-like/Quinoprotein amine dehydrogenase"/>
    <property type="match status" value="1"/>
</dbReference>
<dbReference type="EMBL" id="DS268136">
    <property type="protein sequence ID" value="KMU74563.1"/>
    <property type="molecule type" value="Genomic_DNA"/>
</dbReference>
<dbReference type="PANTHER" id="PTHR15528:SF11">
    <property type="entry name" value="FI18188P1"/>
    <property type="match status" value="1"/>
</dbReference>
<dbReference type="SUPFAM" id="SSF50978">
    <property type="entry name" value="WD40 repeat-like"/>
    <property type="match status" value="1"/>
</dbReference>
<organism evidence="7 8">
    <name type="scientific">Coccidioides immitis RMSCC 3703</name>
    <dbReference type="NCBI Taxonomy" id="454286"/>
    <lineage>
        <taxon>Eukaryota</taxon>
        <taxon>Fungi</taxon>
        <taxon>Dikarya</taxon>
        <taxon>Ascomycota</taxon>
        <taxon>Pezizomycotina</taxon>
        <taxon>Eurotiomycetes</taxon>
        <taxon>Eurotiomycetidae</taxon>
        <taxon>Onygenales</taxon>
        <taxon>Onygenaceae</taxon>
        <taxon>Coccidioides</taxon>
    </lineage>
</organism>
<evidence type="ECO:0000313" key="8">
    <source>
        <dbReference type="Proteomes" id="UP000054559"/>
    </source>
</evidence>
<dbReference type="STRING" id="454286.A0A0J8QTG9"/>
<dbReference type="AlphaFoldDB" id="A0A0J8QTG9"/>
<dbReference type="PANTHER" id="PTHR15528">
    <property type="entry name" value="PEROXISOME PROLIFERATOR ACTIVATED RECEPTOR GAMMA COACTIVATOR 1 PGC-1 -RELATED"/>
    <property type="match status" value="1"/>
</dbReference>
<evidence type="ECO:0000313" key="7">
    <source>
        <dbReference type="EMBL" id="KMU74563.1"/>
    </source>
</evidence>
<evidence type="ECO:0000256" key="5">
    <source>
        <dbReference type="ARBA" id="ARBA00023163"/>
    </source>
</evidence>
<protein>
    <submittedName>
        <fullName evidence="7">Uncharacterized protein</fullName>
    </submittedName>
</protein>
<keyword evidence="4" id="KW-0805">Transcription regulation</keyword>
<evidence type="ECO:0000256" key="3">
    <source>
        <dbReference type="ARBA" id="ARBA00022884"/>
    </source>
</evidence>
<dbReference type="GO" id="GO:0003723">
    <property type="term" value="F:RNA binding"/>
    <property type="evidence" value="ECO:0007669"/>
    <property type="project" value="UniProtKB-KW"/>
</dbReference>